<dbReference type="GO" id="GO:0032467">
    <property type="term" value="P:positive regulation of cytokinesis"/>
    <property type="evidence" value="ECO:0007669"/>
    <property type="project" value="TreeGrafter"/>
</dbReference>
<evidence type="ECO:0000313" key="2">
    <source>
        <dbReference type="EMBL" id="CAL5135927.1"/>
    </source>
</evidence>
<feature type="compositionally biased region" description="Polar residues" evidence="1">
    <location>
        <begin position="634"/>
        <end position="654"/>
    </location>
</feature>
<dbReference type="PANTHER" id="PTHR21831:SF2">
    <property type="entry name" value="MICROTUBULE-ASSOCIATED PROTEIN 10"/>
    <property type="match status" value="1"/>
</dbReference>
<dbReference type="AlphaFoldDB" id="A0AAV2TEQ7"/>
<evidence type="ECO:0000256" key="1">
    <source>
        <dbReference type="SAM" id="MobiDB-lite"/>
    </source>
</evidence>
<sequence length="933" mass="102754">MNPELFVMEVAAWDVSLTPHTGTNEIGAIVKFLNYQPFELFRGIECSKSDSKGHIFPVRRCKSALFNYDPKQLESLLATVPLYLVLARWSHNEPNGFPGPSQRLIGVVTVALKQLGLSLKRSQQITDHPKTDMVAGHFPIRNLMGHCVGEIDLKVQLMHLDGALPSNISPISQESMWMNPSMPSSSFFACSPKPVMQERPNIYAETGGRSPNPTEMQDEGIQACIGPERCLQSSAVQTTPASSPEKVQFTTNDWPVDPVPLHKSMFMSHRSVNDDWRFTNLSPELDPIGECSELAPIQPVALQFTGSSFTSGSAKYFTFPYRRERQCSQSAREGFEYNPQSPPPREKTPTNLPSPQPVDQLPVLHSLIRELQTLKDRMVHGSDTINDDDLEAVLDIISSASSGCDRRSVGKRSKSSLNVSLIGRDNRKASSLPRRQSASLDRRELLRKKSPKRERLPPPGMMVPKDRGWLRSTPLYRGPPKSRLVPRVNHAHMLRVQRSHPITISTPRKSPSKKFLAPPQLAKVPGFVRSQSALSVTVGRKTSDQPAPMPSVRKSILIQVPKAKMEQNMKTKQANKALPMPSLSPARFSALSAGQVTEHDQKEEQHKKLDRLTPTCVSTGDMLDQEVNDDRSDVTLSSGSARMSPTQVSRSKQYNPGVRSPYAEDFCDGGFTSIGPVQSNISPQTSVMHSKPVSQPRSHSASIEERLDHLNLSTHITPRDSPIGSPRAPSADASRTSLLLSFSNPREGTEKTKDAKKDRTPDQLAEIQSEATDGSEDHFNSYSDDYEDGDSADEKPHALSNRMTPLMGCEDSDDKINIASKEPSLPAEAECAGGASLDATSFTRVTAQAEPPSHAGDSDSYEAVAQPSGLAQNENNKAVDFQDLEFSQFADYSEQITDNVDDFDIEALRQRGSDDYICGGGRRAGKGARKSTK</sequence>
<dbReference type="InterPro" id="IPR039302">
    <property type="entry name" value="MAP10"/>
</dbReference>
<comment type="caution">
    <text evidence="2">The sequence shown here is derived from an EMBL/GenBank/DDBJ whole genome shotgun (WGS) entry which is preliminary data.</text>
</comment>
<feature type="region of interest" description="Disordered" evidence="1">
    <location>
        <begin position="328"/>
        <end position="360"/>
    </location>
</feature>
<feature type="region of interest" description="Disordered" evidence="1">
    <location>
        <begin position="714"/>
        <end position="799"/>
    </location>
</feature>
<feature type="compositionally biased region" description="Polar residues" evidence="1">
    <location>
        <begin position="675"/>
        <end position="701"/>
    </location>
</feature>
<dbReference type="GO" id="GO:0008017">
    <property type="term" value="F:microtubule binding"/>
    <property type="evidence" value="ECO:0007669"/>
    <property type="project" value="InterPro"/>
</dbReference>
<dbReference type="Proteomes" id="UP001497525">
    <property type="component" value="Unassembled WGS sequence"/>
</dbReference>
<feature type="region of interest" description="Disordered" evidence="1">
    <location>
        <begin position="914"/>
        <end position="933"/>
    </location>
</feature>
<dbReference type="GO" id="GO:0005813">
    <property type="term" value="C:centrosome"/>
    <property type="evidence" value="ECO:0007669"/>
    <property type="project" value="TreeGrafter"/>
</dbReference>
<evidence type="ECO:0000313" key="3">
    <source>
        <dbReference type="Proteomes" id="UP001497525"/>
    </source>
</evidence>
<gene>
    <name evidence="2" type="ORF">CDAUBV1_LOCUS10032</name>
</gene>
<feature type="compositionally biased region" description="Polar residues" evidence="1">
    <location>
        <begin position="733"/>
        <end position="746"/>
    </location>
</feature>
<dbReference type="GO" id="GO:1990023">
    <property type="term" value="C:mitotic spindle midzone"/>
    <property type="evidence" value="ECO:0007669"/>
    <property type="project" value="TreeGrafter"/>
</dbReference>
<name>A0AAV2TEQ7_CALDB</name>
<dbReference type="GO" id="GO:0097431">
    <property type="term" value="C:mitotic spindle pole"/>
    <property type="evidence" value="ECO:0007669"/>
    <property type="project" value="TreeGrafter"/>
</dbReference>
<accession>A0AAV2TEQ7</accession>
<dbReference type="EMBL" id="CAXLJL010000279">
    <property type="protein sequence ID" value="CAL5135927.1"/>
    <property type="molecule type" value="Genomic_DNA"/>
</dbReference>
<proteinExistence type="predicted"/>
<organism evidence="2 3">
    <name type="scientific">Calicophoron daubneyi</name>
    <name type="common">Rumen fluke</name>
    <name type="synonym">Paramphistomum daubneyi</name>
    <dbReference type="NCBI Taxonomy" id="300641"/>
    <lineage>
        <taxon>Eukaryota</taxon>
        <taxon>Metazoa</taxon>
        <taxon>Spiralia</taxon>
        <taxon>Lophotrochozoa</taxon>
        <taxon>Platyhelminthes</taxon>
        <taxon>Trematoda</taxon>
        <taxon>Digenea</taxon>
        <taxon>Plagiorchiida</taxon>
        <taxon>Pronocephalata</taxon>
        <taxon>Paramphistomoidea</taxon>
        <taxon>Paramphistomidae</taxon>
        <taxon>Calicophoron</taxon>
    </lineage>
</organism>
<dbReference type="Pfam" id="PF14924">
    <property type="entry name" value="MAP10_N"/>
    <property type="match status" value="1"/>
</dbReference>
<feature type="compositionally biased region" description="Basic residues" evidence="1">
    <location>
        <begin position="923"/>
        <end position="933"/>
    </location>
</feature>
<dbReference type="PANTHER" id="PTHR21831">
    <property type="entry name" value="MICROTUBULE-ASSOCIATED PROTEIN 10"/>
    <property type="match status" value="1"/>
</dbReference>
<feature type="region of interest" description="Disordered" evidence="1">
    <location>
        <begin position="674"/>
        <end position="702"/>
    </location>
</feature>
<dbReference type="GO" id="GO:0005881">
    <property type="term" value="C:cytoplasmic microtubule"/>
    <property type="evidence" value="ECO:0007669"/>
    <property type="project" value="TreeGrafter"/>
</dbReference>
<protein>
    <submittedName>
        <fullName evidence="2">Uncharacterized protein</fullName>
    </submittedName>
</protein>
<feature type="region of interest" description="Disordered" evidence="1">
    <location>
        <begin position="420"/>
        <end position="475"/>
    </location>
</feature>
<feature type="compositionally biased region" description="Basic and acidic residues" evidence="1">
    <location>
        <begin position="747"/>
        <end position="761"/>
    </location>
</feature>
<dbReference type="GO" id="GO:0030496">
    <property type="term" value="C:midbody"/>
    <property type="evidence" value="ECO:0007669"/>
    <property type="project" value="TreeGrafter"/>
</dbReference>
<dbReference type="GO" id="GO:0051256">
    <property type="term" value="P:mitotic spindle midzone assembly"/>
    <property type="evidence" value="ECO:0007669"/>
    <property type="project" value="TreeGrafter"/>
</dbReference>
<feature type="region of interest" description="Disordered" evidence="1">
    <location>
        <begin position="842"/>
        <end position="876"/>
    </location>
</feature>
<feature type="region of interest" description="Disordered" evidence="1">
    <location>
        <begin position="619"/>
        <end position="661"/>
    </location>
</feature>
<reference evidence="2" key="1">
    <citation type="submission" date="2024-06" db="EMBL/GenBank/DDBJ databases">
        <authorList>
            <person name="Liu X."/>
            <person name="Lenzi L."/>
            <person name="Haldenby T S."/>
            <person name="Uol C."/>
        </authorList>
    </citation>
    <scope>NUCLEOTIDE SEQUENCE</scope>
</reference>
<dbReference type="GO" id="GO:0031122">
    <property type="term" value="P:cytoplasmic microtubule organization"/>
    <property type="evidence" value="ECO:0007669"/>
    <property type="project" value="TreeGrafter"/>
</dbReference>